<dbReference type="EMBL" id="GGEC01083143">
    <property type="protein sequence ID" value="MBX63627.1"/>
    <property type="molecule type" value="Transcribed_RNA"/>
</dbReference>
<name>A0A2P2Q9K4_RHIMU</name>
<evidence type="ECO:0000313" key="1">
    <source>
        <dbReference type="EMBL" id="MBX63627.1"/>
    </source>
</evidence>
<protein>
    <submittedName>
        <fullName evidence="1">Uncharacterized protein</fullName>
    </submittedName>
</protein>
<organism evidence="1">
    <name type="scientific">Rhizophora mucronata</name>
    <name type="common">Asiatic mangrove</name>
    <dbReference type="NCBI Taxonomy" id="61149"/>
    <lineage>
        <taxon>Eukaryota</taxon>
        <taxon>Viridiplantae</taxon>
        <taxon>Streptophyta</taxon>
        <taxon>Embryophyta</taxon>
        <taxon>Tracheophyta</taxon>
        <taxon>Spermatophyta</taxon>
        <taxon>Magnoliopsida</taxon>
        <taxon>eudicotyledons</taxon>
        <taxon>Gunneridae</taxon>
        <taxon>Pentapetalae</taxon>
        <taxon>rosids</taxon>
        <taxon>fabids</taxon>
        <taxon>Malpighiales</taxon>
        <taxon>Rhizophoraceae</taxon>
        <taxon>Rhizophora</taxon>
    </lineage>
</organism>
<dbReference type="AlphaFoldDB" id="A0A2P2Q9K4"/>
<reference evidence="1" key="1">
    <citation type="submission" date="2018-02" db="EMBL/GenBank/DDBJ databases">
        <title>Rhizophora mucronata_Transcriptome.</title>
        <authorList>
            <person name="Meera S.P."/>
            <person name="Sreeshan A."/>
            <person name="Augustine A."/>
        </authorList>
    </citation>
    <scope>NUCLEOTIDE SEQUENCE</scope>
    <source>
        <tissue evidence="1">Leaf</tissue>
    </source>
</reference>
<accession>A0A2P2Q9K4</accession>
<sequence>MANQEMSKRNFQDEKLNQETFLSHQAQYLRDC</sequence>
<proteinExistence type="predicted"/>